<evidence type="ECO:0000256" key="13">
    <source>
        <dbReference type="ARBA" id="ARBA00022860"/>
    </source>
</evidence>
<dbReference type="SUPFAM" id="SSF48256">
    <property type="entry name" value="Citrate synthase"/>
    <property type="match status" value="1"/>
</dbReference>
<dbReference type="SMART" id="SM00150">
    <property type="entry name" value="SPEC"/>
    <property type="match status" value="20"/>
</dbReference>
<feature type="coiled-coil region" evidence="19">
    <location>
        <begin position="719"/>
        <end position="753"/>
    </location>
</feature>
<organism evidence="22 23">
    <name type="scientific">Anisodus tanguticus</name>
    <dbReference type="NCBI Taxonomy" id="243964"/>
    <lineage>
        <taxon>Eukaryota</taxon>
        <taxon>Viridiplantae</taxon>
        <taxon>Streptophyta</taxon>
        <taxon>Embryophyta</taxon>
        <taxon>Tracheophyta</taxon>
        <taxon>Spermatophyta</taxon>
        <taxon>Magnoliopsida</taxon>
        <taxon>eudicotyledons</taxon>
        <taxon>Gunneridae</taxon>
        <taxon>Pentapetalae</taxon>
        <taxon>asterids</taxon>
        <taxon>lamiids</taxon>
        <taxon>Solanales</taxon>
        <taxon>Solanaceae</taxon>
        <taxon>Solanoideae</taxon>
        <taxon>Hyoscyameae</taxon>
        <taxon>Anisodus</taxon>
    </lineage>
</organism>
<dbReference type="FunFam" id="2.30.30.40:FF:000154">
    <property type="entry name" value="Alpha spectrin, isoform C"/>
    <property type="match status" value="1"/>
</dbReference>
<feature type="coiled-coil region" evidence="19">
    <location>
        <begin position="1641"/>
        <end position="1675"/>
    </location>
</feature>
<keyword evidence="15" id="KW-0206">Cytoskeleton</keyword>
<keyword evidence="14" id="KW-0009">Actin-binding</keyword>
<dbReference type="Gene3D" id="1.20.58.60">
    <property type="match status" value="18"/>
</dbReference>
<evidence type="ECO:0000256" key="14">
    <source>
        <dbReference type="ARBA" id="ARBA00023203"/>
    </source>
</evidence>
<dbReference type="InterPro" id="IPR036969">
    <property type="entry name" value="Citrate_synthase_sf"/>
</dbReference>
<dbReference type="Gene3D" id="2.30.30.40">
    <property type="entry name" value="SH3 Domains"/>
    <property type="match status" value="1"/>
</dbReference>
<dbReference type="PROSITE" id="PS00018">
    <property type="entry name" value="EF_HAND_1"/>
    <property type="match status" value="1"/>
</dbReference>
<dbReference type="Pfam" id="PF00018">
    <property type="entry name" value="SH3_1"/>
    <property type="match status" value="1"/>
</dbReference>
<feature type="domain" description="SH3" evidence="20">
    <location>
        <begin position="973"/>
        <end position="1032"/>
    </location>
</feature>
<keyword evidence="12" id="KW-0106">Calcium</keyword>
<feature type="coiled-coil region" evidence="19">
    <location>
        <begin position="2184"/>
        <end position="2211"/>
    </location>
</feature>
<dbReference type="GO" id="GO:0005938">
    <property type="term" value="C:cell cortex"/>
    <property type="evidence" value="ECO:0007669"/>
    <property type="project" value="UniProtKB-SubCell"/>
</dbReference>
<dbReference type="PRINTS" id="PR00452">
    <property type="entry name" value="SH3DOMAIN"/>
</dbReference>
<keyword evidence="5 17" id="KW-0728">SH3 domain</keyword>
<comment type="subcellular location">
    <subcellularLocation>
        <location evidence="2">Cytoplasm</location>
        <location evidence="2">Cell cortex</location>
    </subcellularLocation>
    <subcellularLocation>
        <location evidence="1">Cytoplasm</location>
        <location evidence="1">Cytoskeleton</location>
    </subcellularLocation>
</comment>
<gene>
    <name evidence="22" type="ORF">RND71_044202</name>
</gene>
<dbReference type="InterPro" id="IPR035825">
    <property type="entry name" value="Alpha_Spectrin_SH3"/>
</dbReference>
<dbReference type="PRINTS" id="PR00143">
    <property type="entry name" value="CITRTSNTHASE"/>
</dbReference>
<dbReference type="Proteomes" id="UP001291623">
    <property type="component" value="Unassembled WGS sequence"/>
</dbReference>
<comment type="caution">
    <text evidence="22">The sequence shown here is derived from an EMBL/GenBank/DDBJ whole genome shotgun (WGS) entry which is preliminary data.</text>
</comment>
<comment type="similarity">
    <text evidence="3">Belongs to the spectrin family.</text>
</comment>
<dbReference type="FunFam" id="1.20.58.60:FF:000007">
    <property type="entry name" value="Spectrin alpha chain non-erythrocytic 1"/>
    <property type="match status" value="2"/>
</dbReference>
<evidence type="ECO:0000259" key="21">
    <source>
        <dbReference type="PROSITE" id="PS50222"/>
    </source>
</evidence>
<dbReference type="InterPro" id="IPR036028">
    <property type="entry name" value="SH3-like_dom_sf"/>
</dbReference>
<proteinExistence type="inferred from homology"/>
<dbReference type="FunFam" id="1.20.58.60:FF:000078">
    <property type="entry name" value="Spectrin alpha chain, non-erythrocytic 1"/>
    <property type="match status" value="1"/>
</dbReference>
<keyword evidence="11" id="KW-0677">Repeat</keyword>
<evidence type="ECO:0000256" key="17">
    <source>
        <dbReference type="PROSITE-ProRule" id="PRU00192"/>
    </source>
</evidence>
<evidence type="ECO:0000256" key="4">
    <source>
        <dbReference type="ARBA" id="ARBA00010566"/>
    </source>
</evidence>
<dbReference type="CDD" id="cd00051">
    <property type="entry name" value="EFh"/>
    <property type="match status" value="1"/>
</dbReference>
<dbReference type="PROSITE" id="PS50002">
    <property type="entry name" value="SH3"/>
    <property type="match status" value="1"/>
</dbReference>
<dbReference type="FunFam" id="1.20.58.60:FF:000020">
    <property type="entry name" value="Spectrin alpha chain, non-erythrocytic 1"/>
    <property type="match status" value="3"/>
</dbReference>
<dbReference type="EMBL" id="JAVYJV010000069">
    <property type="protein sequence ID" value="KAK4336977.1"/>
    <property type="molecule type" value="Genomic_DNA"/>
</dbReference>
<feature type="domain" description="EF-hand" evidence="21">
    <location>
        <begin position="2269"/>
        <end position="2304"/>
    </location>
</feature>
<keyword evidence="8" id="KW-0597">Phosphoprotein</keyword>
<dbReference type="InterPro" id="IPR002020">
    <property type="entry name" value="Citrate_synthase"/>
</dbReference>
<keyword evidence="7" id="KW-0963">Cytoplasm</keyword>
<dbReference type="SUPFAM" id="SSF47473">
    <property type="entry name" value="EF-hand"/>
    <property type="match status" value="1"/>
</dbReference>
<keyword evidence="19" id="KW-0175">Coiled coil</keyword>
<dbReference type="GO" id="GO:0006101">
    <property type="term" value="P:citrate metabolic process"/>
    <property type="evidence" value="ECO:0007669"/>
    <property type="project" value="InterPro"/>
</dbReference>
<keyword evidence="9 18" id="KW-0808">Transferase</keyword>
<evidence type="ECO:0000256" key="16">
    <source>
        <dbReference type="PIRSR" id="PIRSR610109-1"/>
    </source>
</evidence>
<dbReference type="PROSITE" id="PS50222">
    <property type="entry name" value="EF_HAND_2"/>
    <property type="match status" value="2"/>
</dbReference>
<dbReference type="GO" id="GO:0005509">
    <property type="term" value="F:calcium ion binding"/>
    <property type="evidence" value="ECO:0007669"/>
    <property type="project" value="InterPro"/>
</dbReference>
<evidence type="ECO:0000256" key="15">
    <source>
        <dbReference type="ARBA" id="ARBA00023212"/>
    </source>
</evidence>
<evidence type="ECO:0000256" key="6">
    <source>
        <dbReference type="ARBA" id="ARBA00022467"/>
    </source>
</evidence>
<dbReference type="PROSITE" id="PS00480">
    <property type="entry name" value="CITRATE_SYNTHASE"/>
    <property type="match status" value="1"/>
</dbReference>
<dbReference type="Gene3D" id="1.10.238.10">
    <property type="entry name" value="EF-hand"/>
    <property type="match status" value="2"/>
</dbReference>
<dbReference type="Pfam" id="PF13499">
    <property type="entry name" value="EF-hand_7"/>
    <property type="match status" value="1"/>
</dbReference>
<dbReference type="NCBIfam" id="TIGR01793">
    <property type="entry name" value="cit_synth_euk"/>
    <property type="match status" value="1"/>
</dbReference>
<dbReference type="FunFam" id="1.10.580.10:FF:000001">
    <property type="entry name" value="Citrate synthase"/>
    <property type="match status" value="1"/>
</dbReference>
<dbReference type="InterPro" id="IPR014837">
    <property type="entry name" value="EF-hand_Ca_insen"/>
</dbReference>
<dbReference type="GO" id="GO:0005856">
    <property type="term" value="C:cytoskeleton"/>
    <property type="evidence" value="ECO:0007669"/>
    <property type="project" value="UniProtKB-SubCell"/>
</dbReference>
<dbReference type="SUPFAM" id="SSF46966">
    <property type="entry name" value="Spectrin repeat"/>
    <property type="match status" value="16"/>
</dbReference>
<name>A0AAE1QRV3_9SOLA</name>
<dbReference type="SUPFAM" id="SSF50044">
    <property type="entry name" value="SH3-domain"/>
    <property type="match status" value="1"/>
</dbReference>
<evidence type="ECO:0000256" key="12">
    <source>
        <dbReference type="ARBA" id="ARBA00022837"/>
    </source>
</evidence>
<dbReference type="SMART" id="SM00326">
    <property type="entry name" value="SH3"/>
    <property type="match status" value="1"/>
</dbReference>
<dbReference type="Gene3D" id="1.10.230.10">
    <property type="entry name" value="Cytochrome P450-Terp, domain 2"/>
    <property type="match status" value="1"/>
</dbReference>
<accession>A0AAE1QRV3</accession>
<evidence type="ECO:0000256" key="19">
    <source>
        <dbReference type="SAM" id="Coils"/>
    </source>
</evidence>
<feature type="coiled-coil region" evidence="19">
    <location>
        <begin position="188"/>
        <end position="225"/>
    </location>
</feature>
<evidence type="ECO:0000256" key="3">
    <source>
        <dbReference type="ARBA" id="ARBA00006826"/>
    </source>
</evidence>
<dbReference type="InterPro" id="IPR019810">
    <property type="entry name" value="Citrate_synthase_AS"/>
</dbReference>
<dbReference type="InterPro" id="IPR001452">
    <property type="entry name" value="SH3_domain"/>
</dbReference>
<dbReference type="SMART" id="SM00054">
    <property type="entry name" value="EFh"/>
    <property type="match status" value="2"/>
</dbReference>
<dbReference type="GO" id="GO:0046912">
    <property type="term" value="F:acyltransferase activity, acyl groups converted into alkyl on transfer"/>
    <property type="evidence" value="ECO:0007669"/>
    <property type="project" value="InterPro"/>
</dbReference>
<dbReference type="Pfam" id="PF00285">
    <property type="entry name" value="Citrate_synt"/>
    <property type="match status" value="1"/>
</dbReference>
<reference evidence="22" key="1">
    <citation type="submission" date="2023-12" db="EMBL/GenBank/DDBJ databases">
        <title>Genome assembly of Anisodus tanguticus.</title>
        <authorList>
            <person name="Wang Y.-J."/>
        </authorList>
    </citation>
    <scope>NUCLEOTIDE SEQUENCE</scope>
    <source>
        <strain evidence="22">KB-2021</strain>
        <tissue evidence="22">Leaf</tissue>
    </source>
</reference>
<keyword evidence="13" id="KW-0112">Calmodulin-binding</keyword>
<dbReference type="InterPro" id="IPR011992">
    <property type="entry name" value="EF-hand-dom_pair"/>
</dbReference>
<sequence length="2837" mass="328585">MDTEPNSFPSTEVVILETVEDIQNRRDQVLGRFESFLNQTHQKKSLLEDSKRFQYFKQEADELQSWISEKLQTASDDSYKDSINLRAKLQKHEAFESEVNAHEEAYNSLVAKGQAMIEEKHFNSEIIEKRLIELHDLWSLLISKLAEKHLRLEQAILLATFLRKCEESHSWINEKISFLSSDEIGRDLEDVELLLRKFDEHKKDIENEKVRLLELNNAADKLKTNGHPEVNKIDSSILEVNQAWDRLQELLILRESKLLAAQKIQKFNRDADETNSWISEKDALLSIEDLGHDLISVQTLLRKHDGIERDLAALDDKVKGIEIESESLQKQYPDFSEQIYQKRSEISINWNKLLEKAQNRRKNLNESSLLQEFKNDYRDLSTWIYYIKNIINSDELAKDVSSAETLLEKHQENKNEINSRNDSFNSFQKSAQSLIDQNIKKDYVEETVNTLMNEKKVLDDLWSSKKIFYDQCMDLQLFFRDTDQADTWMSKQEDFLKDDDLGESLEAVNTLIKKHDNFKKSFVAQEEKIKNLNDFANKLIEGNHYALDDVISRRDAFLSRRKILEEICELRGQKLQNSFKFYHFQRDFEDIKSWLNEKFKIATDENHLDPTNINGKLQNHSNFENEIEANKSRIEVVLVDGQNLIDNNHFAKNDIEEKLNELKLIWENLERSTKLKASNLKQAADQQQFNRSVEDVEMWLNEIESQLLSEDFGKNLTSVQNLLKKQALLEADVQSHQERINEIKAKADHFIENNHFDAENIKQKQLNVQEKYDNLQIPIQNRKLKLNDSLKLQQLYRDIEDEESWIREKEPVATLNNLGRDLIGVQNLKKKHLALINEINNHESRIKAVCQTGENMIESNHFATEEIASKLSNLNQKWYALKGKSEIRKNNLENSLQAHQYFADANEAESWMKEKEPIVDHSDYGVDEDSTEALLKKHEALYADLLAFESTINDLKNKANQCRNQEILSSEQVGKECVLALYDYVEKSPREVSIKKGDILPLLNSNNKDWWKVEINDRQGFVPASYVKKMDTSLSASQQSLVNQNSITGRQNQIERVYANLLNLGNKRKDKLEESCKAYQLVREAEELSQWIKDKEVHAQIKDVGDDLEQVEVHQKKFDDFKSELKANEVRLAEMNETANKLVNLGQTHAAAKISKQIEDLNEKWNNLQHASEERANQLGSAHEVQRFHRDIEETKDWIAEKLNSLDCSDLGHNLKNVKTLLRKHEGFEKDLAAIATKITRLDQVAMRLMKSHPEQALLTEEKNMEIKDDWNNLIGKFVKRKADLEDSFELQKYLADADDIMAWVSSMQALISSNELANDVTSAEALLDRHHDLHTELDAGNKMIESFEKTGLNLFEKGHYARDTIRDRLRDVTESRDLLEREWNDRRDKLDQCLELQLFYRDCEQAESWMSSREEFISTKTTGGDNVDALIKKHEDFNKAISIHQQKINELTTVADQLKEKRHYAAVDIEKKKNEVLNRWDHLKNAMIEKRSQIGESQSLQEFSKDVDLINDWISEKLQMALDESYRDPASIQSTHKTHRAFEAELNENADRIENVIKIGNNLIENQQCAGSEDAVKEKLKNINEQWQLLTTKTTEKSFKIKEANKQRTYNAAVKDIDFWLTQVEGLLKTEDSGKDLLSVQNLIKKHQIIETDIQAHEDRIKEMNINADSLIESGQFDNDNIQEKRVLINDRYERIKTLANFRKERLNEANTIHQFFRDIADEESWIKEKKILVNSNEYGRDLAGVQNLRKKHKRLESDLNSHEPTIQSVQETGQNLMKKSNFVPEIELRLKALGQSWLDLKENYIERKNNLEGALVFHKFLAKVDEEEAWISEKQKLLKVENYGDTIAAVQGLLKKHEVFEADLAIHKDRFKDLKDAGNKLIAENNQNSRGVEERLDDLEQRFINLESTSNFRKDNLIDNFAYLQFIWKADLVESWIADKSVQINSDDFGRDLSSVQALLTKQDTFDTGLNSFESEGVNSISILKDQLVEAQHRQTPLILKRHDDVLTKWHNLLGASEARKIKLLKVKEKFEQIEELFLKFAKRASTFNSWFENAEEDLTDPVRCNSIEEIRALTEAHLEFKKSLSGPQSDFEQLDVLNTSIQQFNVGPNPYTWFTMDALIETWNNLQLIIKQRDIELAKEFKRQEENDRLRKVYAESANDFHQWITETRMWLLDGSTMTKELTLEDQLEETKRKAEEIKLKRVDLKAIELKGSNLEEHLILDNRYTEHRTVALAQQWDQLNQLAMRMEHNLEQQIQARNQSGVSEDALREFSMMFKHFDKDKVGKLNHQHFKSCLRALGYDLRVVKEGEEKDPEFEAILDIVDSNRDGYVNLQEFIGFMISRETENVTTAEEFEHAFRLIAESDRPYVTSKEIHANLNNEMAEYCIKKMPKFIDPETNKEDLKSTLSQKIIEHQKRVKEFRSVYGNKAIGEVTVDQVYGGMRGIKALVTETSHLDPEDGIFFRGHSIPQCREKLPKAQGGSEPLPEGLFYLLLTGEFPNQDQVKSISKCWAEHADLPSHVVSMINNFPAHMHPMSQFSAAITACNTESLFAKAYSDGVPKASYWEYVFDDSIRLIAKLPTIAAMIYRNLYREGSSIGAIDSNKDWSENFTSMLGYNNQQFTELMRLYLTIHSDHEGGNVSAHTTHLVGSALSDPYLSLAAGINGLAGPLHGLANQEVLIFINNVIKELGTAEVSDDKLKEFVWKLLKSGRVVPGYGHAVLRKTDPRYVAQREFALQHLPDFPMFKLVSQLYKVVPNILLETGKVKNPWPNVDAHSGVLLQYYGMKEMNYYTVLFGVSRALGVCASLVWDRALGLPIERPKSMTTEGLMKLVGAS</sequence>
<dbReference type="InterPro" id="IPR002048">
    <property type="entry name" value="EF_hand_dom"/>
</dbReference>
<evidence type="ECO:0000256" key="2">
    <source>
        <dbReference type="ARBA" id="ARBA00004544"/>
    </source>
</evidence>
<feature type="coiled-coil region" evidence="19">
    <location>
        <begin position="297"/>
        <end position="367"/>
    </location>
</feature>
<feature type="coiled-coil region" evidence="19">
    <location>
        <begin position="393"/>
        <end position="420"/>
    </location>
</feature>
<dbReference type="InterPro" id="IPR010109">
    <property type="entry name" value="Citrate_synthase_euk"/>
</dbReference>
<protein>
    <recommendedName>
        <fullName evidence="18">Citrate synthase</fullName>
    </recommendedName>
</protein>
<dbReference type="GO" id="GO:0006099">
    <property type="term" value="P:tricarboxylic acid cycle"/>
    <property type="evidence" value="ECO:0007669"/>
    <property type="project" value="InterPro"/>
</dbReference>
<evidence type="ECO:0000259" key="20">
    <source>
        <dbReference type="PROSITE" id="PS50002"/>
    </source>
</evidence>
<evidence type="ECO:0000256" key="9">
    <source>
        <dbReference type="ARBA" id="ARBA00022679"/>
    </source>
</evidence>
<dbReference type="GO" id="GO:0005516">
    <property type="term" value="F:calmodulin binding"/>
    <property type="evidence" value="ECO:0007669"/>
    <property type="project" value="UniProtKB-KW"/>
</dbReference>
<feature type="domain" description="EF-hand" evidence="21">
    <location>
        <begin position="2313"/>
        <end position="2348"/>
    </location>
</feature>
<dbReference type="NCBIfam" id="NF007128">
    <property type="entry name" value="PRK09569.1"/>
    <property type="match status" value="1"/>
</dbReference>
<evidence type="ECO:0000313" key="22">
    <source>
        <dbReference type="EMBL" id="KAK4336977.1"/>
    </source>
</evidence>
<dbReference type="InterPro" id="IPR018159">
    <property type="entry name" value="Spectrin/alpha-actinin"/>
</dbReference>
<feature type="active site" evidence="16">
    <location>
        <position position="2720"/>
    </location>
</feature>
<evidence type="ECO:0000256" key="11">
    <source>
        <dbReference type="ARBA" id="ARBA00022737"/>
    </source>
</evidence>
<evidence type="ECO:0000256" key="10">
    <source>
        <dbReference type="ARBA" id="ARBA00022723"/>
    </source>
</evidence>
<feature type="active site" evidence="16">
    <location>
        <position position="2775"/>
    </location>
</feature>
<dbReference type="InterPro" id="IPR016142">
    <property type="entry name" value="Citrate_synth-like_lrg_a-sub"/>
</dbReference>
<dbReference type="GO" id="GO:0051693">
    <property type="term" value="P:actin filament capping"/>
    <property type="evidence" value="ECO:0007669"/>
    <property type="project" value="UniProtKB-KW"/>
</dbReference>
<dbReference type="PANTHER" id="PTHR11915">
    <property type="entry name" value="SPECTRIN/FILAMIN RELATED CYTOSKELETAL PROTEIN"/>
    <property type="match status" value="1"/>
</dbReference>
<evidence type="ECO:0000256" key="1">
    <source>
        <dbReference type="ARBA" id="ARBA00004245"/>
    </source>
</evidence>
<dbReference type="InterPro" id="IPR002017">
    <property type="entry name" value="Spectrin_repeat"/>
</dbReference>
<feature type="active site" evidence="16">
    <location>
        <position position="2673"/>
    </location>
</feature>
<dbReference type="Gene3D" id="1.10.580.10">
    <property type="entry name" value="Citrate Synthase, domain 1"/>
    <property type="match status" value="1"/>
</dbReference>
<feature type="coiled-coil region" evidence="19">
    <location>
        <begin position="85"/>
        <end position="112"/>
    </location>
</feature>
<keyword evidence="6" id="KW-0117">Actin capping</keyword>
<dbReference type="FunFam" id="1.10.238.10:FF:000020">
    <property type="entry name" value="spectrin alpha chain, non-erythrocytic 1"/>
    <property type="match status" value="1"/>
</dbReference>
<dbReference type="Pfam" id="PF00435">
    <property type="entry name" value="Spectrin"/>
    <property type="match status" value="20"/>
</dbReference>
<comment type="similarity">
    <text evidence="4 18">Belongs to the citrate synthase family.</text>
</comment>
<dbReference type="FunFam" id="1.10.230.10:FF:000001">
    <property type="entry name" value="Citrate synthase"/>
    <property type="match status" value="1"/>
</dbReference>
<dbReference type="GO" id="GO:0003779">
    <property type="term" value="F:actin binding"/>
    <property type="evidence" value="ECO:0007669"/>
    <property type="project" value="UniProtKB-KW"/>
</dbReference>
<feature type="coiled-coil region" evidence="19">
    <location>
        <begin position="1884"/>
        <end position="1911"/>
    </location>
</feature>
<dbReference type="InterPro" id="IPR016143">
    <property type="entry name" value="Citrate_synth-like_sm_a-sub"/>
</dbReference>
<evidence type="ECO:0000313" key="23">
    <source>
        <dbReference type="Proteomes" id="UP001291623"/>
    </source>
</evidence>
<evidence type="ECO:0000256" key="5">
    <source>
        <dbReference type="ARBA" id="ARBA00022443"/>
    </source>
</evidence>
<keyword evidence="10" id="KW-0479">Metal-binding</keyword>
<dbReference type="FunFam" id="1.20.58.60:FF:000017">
    <property type="entry name" value="Spectrin alpha chain, non-erythrocytic 1"/>
    <property type="match status" value="2"/>
</dbReference>
<keyword evidence="23" id="KW-1185">Reference proteome</keyword>
<evidence type="ECO:0000256" key="18">
    <source>
        <dbReference type="RuleBase" id="RU000441"/>
    </source>
</evidence>
<evidence type="ECO:0000256" key="7">
    <source>
        <dbReference type="ARBA" id="ARBA00022490"/>
    </source>
</evidence>
<dbReference type="CDD" id="cd11808">
    <property type="entry name" value="SH3_Alpha_Spectrin"/>
    <property type="match status" value="1"/>
</dbReference>
<dbReference type="InterPro" id="IPR018247">
    <property type="entry name" value="EF_Hand_1_Ca_BS"/>
</dbReference>
<evidence type="ECO:0000256" key="8">
    <source>
        <dbReference type="ARBA" id="ARBA00022553"/>
    </source>
</evidence>
<dbReference type="CDD" id="cd00176">
    <property type="entry name" value="SPEC"/>
    <property type="match status" value="12"/>
</dbReference>
<dbReference type="Pfam" id="PF08726">
    <property type="entry name" value="EFhand_Ca_insen"/>
    <property type="match status" value="1"/>
</dbReference>
<dbReference type="SMART" id="SM01184">
    <property type="entry name" value="efhand_Ca_insen"/>
    <property type="match status" value="1"/>
</dbReference>